<organism evidence="1 2">
    <name type="scientific">Kerstersia gyiorum</name>
    <dbReference type="NCBI Taxonomy" id="206506"/>
    <lineage>
        <taxon>Bacteria</taxon>
        <taxon>Pseudomonadati</taxon>
        <taxon>Pseudomonadota</taxon>
        <taxon>Betaproteobacteria</taxon>
        <taxon>Burkholderiales</taxon>
        <taxon>Alcaligenaceae</taxon>
        <taxon>Kerstersia</taxon>
    </lineage>
</organism>
<dbReference type="PROSITE" id="PS51257">
    <property type="entry name" value="PROKAR_LIPOPROTEIN"/>
    <property type="match status" value="1"/>
</dbReference>
<reference evidence="1 2" key="1">
    <citation type="submission" date="2019-02" db="EMBL/GenBank/DDBJ databases">
        <title>Genomic Encyclopedia of Type Strains, Phase IV (KMG-IV): sequencing the most valuable type-strain genomes for metagenomic binning, comparative biology and taxonomic classification.</title>
        <authorList>
            <person name="Goeker M."/>
        </authorList>
    </citation>
    <scope>NUCLEOTIDE SEQUENCE [LARGE SCALE GENOMIC DNA]</scope>
    <source>
        <strain evidence="1 2">DSM 16618</strain>
    </source>
</reference>
<name>A0A4Q7MRW7_9BURK</name>
<evidence type="ECO:0000313" key="2">
    <source>
        <dbReference type="Proteomes" id="UP000292039"/>
    </source>
</evidence>
<sequence>MLRSGIAIIAAGLVSSCGLPPLDNRSESQATMTQEGLDTRLGQSLAPLAAQHPGLSGVLPLTDSLDAFAARILLIAAAERSVDVQYYIWRDDITGNLLLRALHDAAQRKVRVRLLLDDNGTNGLDSKLALLNAEPNVEVRLFNPFPLLRAYQSGRGSLRQTG</sequence>
<dbReference type="PANTHER" id="PTHR21248:SF12">
    <property type="entry name" value="CARDIOLIPIN SYNTHASE C"/>
    <property type="match status" value="1"/>
</dbReference>
<dbReference type="SUPFAM" id="SSF56024">
    <property type="entry name" value="Phospholipase D/nuclease"/>
    <property type="match status" value="1"/>
</dbReference>
<dbReference type="AlphaFoldDB" id="A0A4Q7MRW7"/>
<dbReference type="PANTHER" id="PTHR21248">
    <property type="entry name" value="CARDIOLIPIN SYNTHASE"/>
    <property type="match status" value="1"/>
</dbReference>
<comment type="caution">
    <text evidence="1">The sequence shown here is derived from an EMBL/GenBank/DDBJ whole genome shotgun (WGS) entry which is preliminary data.</text>
</comment>
<dbReference type="EMBL" id="SGWZ01000003">
    <property type="protein sequence ID" value="RZS69539.1"/>
    <property type="molecule type" value="Genomic_DNA"/>
</dbReference>
<protein>
    <submittedName>
        <fullName evidence="1">Phospholipase D-like protein</fullName>
    </submittedName>
</protein>
<accession>A0A4Q7MRW7</accession>
<dbReference type="Proteomes" id="UP000292039">
    <property type="component" value="Unassembled WGS sequence"/>
</dbReference>
<evidence type="ECO:0000313" key="1">
    <source>
        <dbReference type="EMBL" id="RZS69539.1"/>
    </source>
</evidence>
<proteinExistence type="predicted"/>
<dbReference type="Gene3D" id="3.30.870.10">
    <property type="entry name" value="Endonuclease Chain A"/>
    <property type="match status" value="1"/>
</dbReference>
<gene>
    <name evidence="1" type="ORF">EV679_2138</name>
</gene>
<dbReference type="GO" id="GO:0032049">
    <property type="term" value="P:cardiolipin biosynthetic process"/>
    <property type="evidence" value="ECO:0007669"/>
    <property type="project" value="TreeGrafter"/>
</dbReference>